<dbReference type="NCBIfam" id="TIGR04056">
    <property type="entry name" value="OMP_RagA_SusC"/>
    <property type="match status" value="1"/>
</dbReference>
<dbReference type="InterPro" id="IPR023996">
    <property type="entry name" value="TonB-dep_OMP_SusC/RagA"/>
</dbReference>
<dbReference type="InterPro" id="IPR036942">
    <property type="entry name" value="Beta-barrel_TonB_sf"/>
</dbReference>
<dbReference type="SUPFAM" id="SSF49464">
    <property type="entry name" value="Carboxypeptidase regulatory domain-like"/>
    <property type="match status" value="1"/>
</dbReference>
<dbReference type="EMBL" id="AQHV01000010">
    <property type="protein sequence ID" value="KKB56977.1"/>
    <property type="molecule type" value="Genomic_DNA"/>
</dbReference>
<dbReference type="Proteomes" id="UP000033047">
    <property type="component" value="Unassembled WGS sequence"/>
</dbReference>
<organism evidence="10 11">
    <name type="scientific">Parabacteroides goldsteinii DSM 19448 = WAL 12034</name>
    <dbReference type="NCBI Taxonomy" id="927665"/>
    <lineage>
        <taxon>Bacteria</taxon>
        <taxon>Pseudomonadati</taxon>
        <taxon>Bacteroidota</taxon>
        <taxon>Bacteroidia</taxon>
        <taxon>Bacteroidales</taxon>
        <taxon>Tannerellaceae</taxon>
        <taxon>Parabacteroides</taxon>
    </lineage>
</organism>
<keyword evidence="8" id="KW-0732">Signal</keyword>
<evidence type="ECO:0000256" key="1">
    <source>
        <dbReference type="ARBA" id="ARBA00004571"/>
    </source>
</evidence>
<dbReference type="PATRIC" id="fig|927665.4.peg.1665"/>
<keyword evidence="4 7" id="KW-0812">Transmembrane</keyword>
<evidence type="ECO:0000256" key="7">
    <source>
        <dbReference type="PROSITE-ProRule" id="PRU01360"/>
    </source>
</evidence>
<dbReference type="STRING" id="927665.HMPREF1535_01629"/>
<reference evidence="10 11" key="1">
    <citation type="submission" date="2013-04" db="EMBL/GenBank/DDBJ databases">
        <title>The Genome Sequence of Parabacteroides goldsteinii DSM 19448.</title>
        <authorList>
            <consortium name="The Broad Institute Genomics Platform"/>
            <person name="Earl A."/>
            <person name="Ward D."/>
            <person name="Feldgarden M."/>
            <person name="Gevers D."/>
            <person name="Martens E."/>
            <person name="Sakamoto M."/>
            <person name="Benno Y."/>
            <person name="Song Y."/>
            <person name="Liu C."/>
            <person name="Lee J."/>
            <person name="Bolanos M."/>
            <person name="Vaisanen M.L."/>
            <person name="Finegold S.M."/>
            <person name="Walker B."/>
            <person name="Young S."/>
            <person name="Zeng Q."/>
            <person name="Gargeya S."/>
            <person name="Fitzgerald M."/>
            <person name="Haas B."/>
            <person name="Abouelleil A."/>
            <person name="Allen A.W."/>
            <person name="Alvarado L."/>
            <person name="Arachchi H.M."/>
            <person name="Berlin A.M."/>
            <person name="Chapman S.B."/>
            <person name="Gainer-Dewar J."/>
            <person name="Goldberg J."/>
            <person name="Griggs A."/>
            <person name="Gujja S."/>
            <person name="Hansen M."/>
            <person name="Howarth C."/>
            <person name="Imamovic A."/>
            <person name="Ireland A."/>
            <person name="Larimer J."/>
            <person name="McCowan C."/>
            <person name="Murphy C."/>
            <person name="Pearson M."/>
            <person name="Poon T.W."/>
            <person name="Priest M."/>
            <person name="Roberts A."/>
            <person name="Saif S."/>
            <person name="Shea T."/>
            <person name="Sisk P."/>
            <person name="Sykes S."/>
            <person name="Wortman J."/>
            <person name="Nusbaum C."/>
            <person name="Birren B."/>
        </authorList>
    </citation>
    <scope>NUCLEOTIDE SEQUENCE [LARGE SCALE GENOMIC DNA]</scope>
    <source>
        <strain evidence="10 11">DSM 19448</strain>
    </source>
</reference>
<dbReference type="AlphaFoldDB" id="A0A0F5JHM6"/>
<evidence type="ECO:0000256" key="5">
    <source>
        <dbReference type="ARBA" id="ARBA00023136"/>
    </source>
</evidence>
<dbReference type="Gene3D" id="2.60.40.1120">
    <property type="entry name" value="Carboxypeptidase-like, regulatory domain"/>
    <property type="match status" value="1"/>
</dbReference>
<dbReference type="NCBIfam" id="TIGR04057">
    <property type="entry name" value="SusC_RagA_signa"/>
    <property type="match status" value="1"/>
</dbReference>
<feature type="domain" description="TonB-dependent receptor plug" evidence="9">
    <location>
        <begin position="136"/>
        <end position="262"/>
    </location>
</feature>
<dbReference type="SUPFAM" id="SSF56935">
    <property type="entry name" value="Porins"/>
    <property type="match status" value="1"/>
</dbReference>
<dbReference type="Pfam" id="PF13715">
    <property type="entry name" value="CarbopepD_reg_2"/>
    <property type="match status" value="1"/>
</dbReference>
<keyword evidence="3 7" id="KW-1134">Transmembrane beta strand</keyword>
<comment type="caution">
    <text evidence="10">The sequence shown here is derived from an EMBL/GenBank/DDBJ whole genome shotgun (WGS) entry which is preliminary data.</text>
</comment>
<dbReference type="PROSITE" id="PS52016">
    <property type="entry name" value="TONB_DEPENDENT_REC_3"/>
    <property type="match status" value="1"/>
</dbReference>
<evidence type="ECO:0000259" key="9">
    <source>
        <dbReference type="Pfam" id="PF07715"/>
    </source>
</evidence>
<keyword evidence="6 7" id="KW-0998">Cell outer membrane</keyword>
<evidence type="ECO:0000256" key="3">
    <source>
        <dbReference type="ARBA" id="ARBA00022452"/>
    </source>
</evidence>
<dbReference type="InterPro" id="IPR023997">
    <property type="entry name" value="TonB-dep_OMP_SusC/RagA_CS"/>
</dbReference>
<evidence type="ECO:0000313" key="10">
    <source>
        <dbReference type="EMBL" id="KKB56977.1"/>
    </source>
</evidence>
<accession>A0A0F5JHM6</accession>
<sequence length="1103" mass="122396">MFKIYRPISALLLVASLGSAWNAFASEGTIGETSEVNQQSGKVTGIVADDLGPVAGASVAVKGTSKGTITDSDGKFVLNGVKKGEIIQISFLGYTTQEIAYKGQENLDIKLVEDSQAIDEVVVTALGMKRSHKSLGYALTTIKGDEFTLAGKAANPLTSLYGKAAGVGIQSSAAGPTGGVNIKIRGAASLESSSKTRPLFVVDGVPIHDQESSMATRGYDPLNSFDYGAGINDINPEDIESMEILKGAKASVLYGSEGANGVVLITTKKGANTRGLGVTASFQYTVEQPVSYIDFQNEFGTGTSVYDELTGKLPDGTSMRRLGTSRFNFGPAFDGKPIMDIDGNIINYEAQPDNFMDFFRKGYSDNVNVAIAGGNEMGNMRVSYTNYKYQGILDNFEQKKNILSFSGKMNASKFATFEINSNIYNIVTQNRYPNIGGLVSYGINRDQPFSTLERLYKDDSGYKRNKEDLTMSSYGSNIMDLLWHQRENRNVDDKFHMITSLKGKFDFHKNIFLVLQGGIDYTDIEYNQKARVTQAEPNVVGGKYSRKEERYVVQNYDAMLNFDKNFMKDRLNVLAFFGGGYRSNEDKSINVSTYGDMLYPDWYSLNNEGSWPGAGDKGKVRGMSRGSDFLYSLYGGVTLSLDERYYVEITGRNDWASTLPAGNNSYFYPGISFNWNFKDQIPIPQLQFGKIRMAWADAGRPASRYFANNVFSLGQIAETEASIVTPPSALFSGLLKPERKREYEIGMDLRFFDQNRLEFDFSYYTNNVYDQIMSVPLSSTSGYSEIRINAGNVHNYGYEIFLKGTPLVGKDFRWDVSFTAANQYAKVKKLYPGITQKLIGGGTGYKVVAEVGEPMGELLTYDYKKDEHGNRVVSSNGFYVLDYDAGFKKNSNINPSFIGGFNTSFYYKNFNINLGFDYKFGGALLSMSNYYLIGNGLSKESLPYRDEKHGGLAYYINEQNVKVPCEHNTAAPAGAKDNRVYHDGLILNGVKEDGSKNDIILSAYEYYSTFIHDMSADLQPDNIYKNDYIKFREIGISYTIPKRIVEKAKLQKVTLTATARNLFYLYKAIPNIDAESTLGTNSYEEYSFFPSTRSFGIGVSVSF</sequence>
<keyword evidence="5 7" id="KW-0472">Membrane</keyword>
<evidence type="ECO:0000256" key="6">
    <source>
        <dbReference type="ARBA" id="ARBA00023237"/>
    </source>
</evidence>
<protein>
    <submittedName>
        <fullName evidence="10">SusC/RagA family TonB-linked outer membrane protein</fullName>
    </submittedName>
</protein>
<dbReference type="Pfam" id="PF07715">
    <property type="entry name" value="Plug"/>
    <property type="match status" value="1"/>
</dbReference>
<gene>
    <name evidence="10" type="ORF">HMPREF1535_01629</name>
</gene>
<comment type="similarity">
    <text evidence="7">Belongs to the TonB-dependent receptor family.</text>
</comment>
<feature type="signal peptide" evidence="8">
    <location>
        <begin position="1"/>
        <end position="25"/>
    </location>
</feature>
<dbReference type="RefSeq" id="WP_046145787.1">
    <property type="nucleotide sequence ID" value="NZ_KQ033912.1"/>
</dbReference>
<evidence type="ECO:0000256" key="8">
    <source>
        <dbReference type="SAM" id="SignalP"/>
    </source>
</evidence>
<dbReference type="InterPro" id="IPR012910">
    <property type="entry name" value="Plug_dom"/>
</dbReference>
<dbReference type="InterPro" id="IPR008969">
    <property type="entry name" value="CarboxyPept-like_regulatory"/>
</dbReference>
<keyword evidence="2 7" id="KW-0813">Transport</keyword>
<proteinExistence type="inferred from homology"/>
<evidence type="ECO:0000256" key="4">
    <source>
        <dbReference type="ARBA" id="ARBA00022692"/>
    </source>
</evidence>
<evidence type="ECO:0000313" key="11">
    <source>
        <dbReference type="Proteomes" id="UP000033047"/>
    </source>
</evidence>
<dbReference type="InterPro" id="IPR037066">
    <property type="entry name" value="Plug_dom_sf"/>
</dbReference>
<dbReference type="HOGENOM" id="CLU_004317_2_1_10"/>
<evidence type="ECO:0000256" key="2">
    <source>
        <dbReference type="ARBA" id="ARBA00022448"/>
    </source>
</evidence>
<dbReference type="Gene3D" id="2.40.170.20">
    <property type="entry name" value="TonB-dependent receptor, beta-barrel domain"/>
    <property type="match status" value="1"/>
</dbReference>
<dbReference type="GO" id="GO:0009279">
    <property type="term" value="C:cell outer membrane"/>
    <property type="evidence" value="ECO:0007669"/>
    <property type="project" value="UniProtKB-SubCell"/>
</dbReference>
<name>A0A0F5JHM6_9BACT</name>
<dbReference type="Gene3D" id="2.170.130.10">
    <property type="entry name" value="TonB-dependent receptor, plug domain"/>
    <property type="match status" value="1"/>
</dbReference>
<comment type="subcellular location">
    <subcellularLocation>
        <location evidence="1 7">Cell outer membrane</location>
        <topology evidence="1 7">Multi-pass membrane protein</topology>
    </subcellularLocation>
</comment>
<dbReference type="InterPro" id="IPR039426">
    <property type="entry name" value="TonB-dep_rcpt-like"/>
</dbReference>
<feature type="chain" id="PRO_5002490354" evidence="8">
    <location>
        <begin position="26"/>
        <end position="1103"/>
    </location>
</feature>